<evidence type="ECO:0000313" key="3">
    <source>
        <dbReference type="Proteomes" id="UP001347796"/>
    </source>
</evidence>
<feature type="transmembrane region" description="Helical" evidence="1">
    <location>
        <begin position="125"/>
        <end position="143"/>
    </location>
</feature>
<dbReference type="InterPro" id="IPR032055">
    <property type="entry name" value="TMEM72"/>
</dbReference>
<dbReference type="AlphaFoldDB" id="A0AAN8K080"/>
<sequence length="188" mass="21392">MKKLLTEKSVLTPKAKYVHQPFCLKYITIIARIKGLITVIMLWVSAILRIKAVHNMDFRGGYMLAVAIVVTFFELTWIIDKSVCCRREGCCCTCWSSVLWVDIWKRGILYVLMSTPMLVNGTNELPGLFSGLLLLFLSFLHVIKTFKIGIALEGKIEKTIDTEIGKIEIITDEKSTQTDNTHFTETKL</sequence>
<keyword evidence="1" id="KW-1133">Transmembrane helix</keyword>
<evidence type="ECO:0000256" key="1">
    <source>
        <dbReference type="SAM" id="Phobius"/>
    </source>
</evidence>
<keyword evidence="3" id="KW-1185">Reference proteome</keyword>
<keyword evidence="1" id="KW-0472">Membrane</keyword>
<comment type="caution">
    <text evidence="2">The sequence shown here is derived from an EMBL/GenBank/DDBJ whole genome shotgun (WGS) entry which is preliminary data.</text>
</comment>
<evidence type="ECO:0000313" key="2">
    <source>
        <dbReference type="EMBL" id="KAK6182479.1"/>
    </source>
</evidence>
<protein>
    <submittedName>
        <fullName evidence="2">Uncharacterized protein</fullName>
    </submittedName>
</protein>
<feature type="transmembrane region" description="Helical" evidence="1">
    <location>
        <begin position="60"/>
        <end position="79"/>
    </location>
</feature>
<dbReference type="Proteomes" id="UP001347796">
    <property type="component" value="Unassembled WGS sequence"/>
</dbReference>
<proteinExistence type="predicted"/>
<gene>
    <name evidence="2" type="ORF">SNE40_010160</name>
</gene>
<dbReference type="PANTHER" id="PTHR28474:SF1">
    <property type="entry name" value="TRANSMEMBRANE PROTEIN 72"/>
    <property type="match status" value="1"/>
</dbReference>
<accession>A0AAN8K080</accession>
<organism evidence="2 3">
    <name type="scientific">Patella caerulea</name>
    <name type="common">Rayed Mediterranean limpet</name>
    <dbReference type="NCBI Taxonomy" id="87958"/>
    <lineage>
        <taxon>Eukaryota</taxon>
        <taxon>Metazoa</taxon>
        <taxon>Spiralia</taxon>
        <taxon>Lophotrochozoa</taxon>
        <taxon>Mollusca</taxon>
        <taxon>Gastropoda</taxon>
        <taxon>Patellogastropoda</taxon>
        <taxon>Patelloidea</taxon>
        <taxon>Patellidae</taxon>
        <taxon>Patella</taxon>
    </lineage>
</organism>
<name>A0AAN8K080_PATCE</name>
<reference evidence="2 3" key="1">
    <citation type="submission" date="2024-01" db="EMBL/GenBank/DDBJ databases">
        <title>The genome of the rayed Mediterranean limpet Patella caerulea (Linnaeus, 1758).</title>
        <authorList>
            <person name="Anh-Thu Weber A."/>
            <person name="Halstead-Nussloch G."/>
        </authorList>
    </citation>
    <scope>NUCLEOTIDE SEQUENCE [LARGE SCALE GENOMIC DNA]</scope>
    <source>
        <strain evidence="2">AATW-2023a</strain>
        <tissue evidence="2">Whole specimen</tissue>
    </source>
</reference>
<dbReference type="EMBL" id="JAZGQO010000007">
    <property type="protein sequence ID" value="KAK6182479.1"/>
    <property type="molecule type" value="Genomic_DNA"/>
</dbReference>
<feature type="transmembrane region" description="Helical" evidence="1">
    <location>
        <begin position="26"/>
        <end position="48"/>
    </location>
</feature>
<keyword evidence="1" id="KW-0812">Transmembrane</keyword>
<dbReference type="PANTHER" id="PTHR28474">
    <property type="entry name" value="TRANSMEMBRANE PROTEIN 72"/>
    <property type="match status" value="1"/>
</dbReference>
<dbReference type="Pfam" id="PF16054">
    <property type="entry name" value="TMEM72"/>
    <property type="match status" value="1"/>
</dbReference>